<keyword evidence="2" id="KW-1185">Reference proteome</keyword>
<dbReference type="EMBL" id="LNYS01000022">
    <property type="protein sequence ID" value="KTD46570.1"/>
    <property type="molecule type" value="Genomic_DNA"/>
</dbReference>
<gene>
    <name evidence="1" type="ORF">Lqui_2495</name>
</gene>
<dbReference type="RefSeq" id="WP_058508573.1">
    <property type="nucleotide sequence ID" value="NZ_CAAAIK010000008.1"/>
</dbReference>
<evidence type="ECO:0000313" key="2">
    <source>
        <dbReference type="Proteomes" id="UP000054618"/>
    </source>
</evidence>
<dbReference type="Proteomes" id="UP000054618">
    <property type="component" value="Unassembled WGS sequence"/>
</dbReference>
<dbReference type="AlphaFoldDB" id="A0A0W0XPM9"/>
<accession>A0A0W0XPM9</accession>
<proteinExistence type="predicted"/>
<reference evidence="1 2" key="1">
    <citation type="submission" date="2015-11" db="EMBL/GenBank/DDBJ databases">
        <title>Genomic analysis of 38 Legionella species identifies large and diverse effector repertoires.</title>
        <authorList>
            <person name="Burstein D."/>
            <person name="Amaro F."/>
            <person name="Zusman T."/>
            <person name="Lifshitz Z."/>
            <person name="Cohen O."/>
            <person name="Gilbert J.A."/>
            <person name="Pupko T."/>
            <person name="Shuman H.A."/>
            <person name="Segal G."/>
        </authorList>
    </citation>
    <scope>NUCLEOTIDE SEQUENCE [LARGE SCALE GENOMIC DNA]</scope>
    <source>
        <strain evidence="1 2">CDC#1442-AUS-E</strain>
    </source>
</reference>
<protein>
    <recommendedName>
        <fullName evidence="3">Exocyst complex component Sec8</fullName>
    </recommendedName>
</protein>
<comment type="caution">
    <text evidence="1">The sequence shown here is derived from an EMBL/GenBank/DDBJ whole genome shotgun (WGS) entry which is preliminary data.</text>
</comment>
<name>A0A0W0XPM9_9GAMM</name>
<dbReference type="PATRIC" id="fig|45073.5.peg.2639"/>
<sequence length="131" mass="14711">MNILAGHPLIPGGLLLDDLVYKMMVKNCVERLEPLFKKCLPEVVEACIASIHDLKRFATGAHLYLNEALALIEADHELRLRFLENSPLSQEELEEFTSQYPSCKDQLQALFDTYSVTNVITKNLSSSSLTS</sequence>
<evidence type="ECO:0008006" key="3">
    <source>
        <dbReference type="Google" id="ProtNLM"/>
    </source>
</evidence>
<evidence type="ECO:0000313" key="1">
    <source>
        <dbReference type="EMBL" id="KTD46570.1"/>
    </source>
</evidence>
<organism evidence="1 2">
    <name type="scientific">Legionella quinlivanii</name>
    <dbReference type="NCBI Taxonomy" id="45073"/>
    <lineage>
        <taxon>Bacteria</taxon>
        <taxon>Pseudomonadati</taxon>
        <taxon>Pseudomonadota</taxon>
        <taxon>Gammaproteobacteria</taxon>
        <taxon>Legionellales</taxon>
        <taxon>Legionellaceae</taxon>
        <taxon>Legionella</taxon>
    </lineage>
</organism>